<evidence type="ECO:0000313" key="2">
    <source>
        <dbReference type="EMBL" id="KAF5799183.1"/>
    </source>
</evidence>
<dbReference type="Gramene" id="mRNA:HanXRQr2_Chr07g0301631">
    <property type="protein sequence ID" value="mRNA:HanXRQr2_Chr07g0301631"/>
    <property type="gene ID" value="HanXRQr2_Chr07g0301631"/>
</dbReference>
<sequence length="331" mass="37867">MADPRPSDLLSSFPLDMRSEILSFLPPLCAVQTCALSVDWEHSSKYLRGIYLDDKAHFNRVERLLMFHDQLMGALEGECLDRFCLHFRLPSLVPITLWIDDAICRHARELNLEVPDLDMPANFFTCGTLSKLRLRWVGLSWMRSRFHSIGIWLSIFPPYHFLTHQTVATNVIRIIQGSSSLKSVKLSGCCFLPLVAPMPKSLNVNTLDFVNTTVHGWRTIFHVLDNCPSLKHLSVGKVHVLEESDWAPPSCMTVSLKTLEVTYFSRCDEPEFKFLVYVLPNAIKLKKLKVRCAYYMPPPKILMMHTQLQNLINPHGCQILLYGKQGVEVIL</sequence>
<dbReference type="Gene3D" id="3.80.10.10">
    <property type="entry name" value="Ribonuclease Inhibitor"/>
    <property type="match status" value="1"/>
</dbReference>
<dbReference type="PANTHER" id="PTHR31900">
    <property type="entry name" value="F-BOX/RNI SUPERFAMILY PROTEIN-RELATED"/>
    <property type="match status" value="1"/>
</dbReference>
<organism evidence="2 3">
    <name type="scientific">Helianthus annuus</name>
    <name type="common">Common sunflower</name>
    <dbReference type="NCBI Taxonomy" id="4232"/>
    <lineage>
        <taxon>Eukaryota</taxon>
        <taxon>Viridiplantae</taxon>
        <taxon>Streptophyta</taxon>
        <taxon>Embryophyta</taxon>
        <taxon>Tracheophyta</taxon>
        <taxon>Spermatophyta</taxon>
        <taxon>Magnoliopsida</taxon>
        <taxon>eudicotyledons</taxon>
        <taxon>Gunneridae</taxon>
        <taxon>Pentapetalae</taxon>
        <taxon>asterids</taxon>
        <taxon>campanulids</taxon>
        <taxon>Asterales</taxon>
        <taxon>Asteraceae</taxon>
        <taxon>Asteroideae</taxon>
        <taxon>Heliantheae alliance</taxon>
        <taxon>Heliantheae</taxon>
        <taxon>Helianthus</taxon>
    </lineage>
</organism>
<dbReference type="Pfam" id="PF08387">
    <property type="entry name" value="FBD"/>
    <property type="match status" value="1"/>
</dbReference>
<proteinExistence type="predicted"/>
<reference evidence="2" key="1">
    <citation type="journal article" date="2017" name="Nature">
        <title>The sunflower genome provides insights into oil metabolism, flowering and Asterid evolution.</title>
        <authorList>
            <person name="Badouin H."/>
            <person name="Gouzy J."/>
            <person name="Grassa C.J."/>
            <person name="Murat F."/>
            <person name="Staton S.E."/>
            <person name="Cottret L."/>
            <person name="Lelandais-Briere C."/>
            <person name="Owens G.L."/>
            <person name="Carrere S."/>
            <person name="Mayjonade B."/>
            <person name="Legrand L."/>
            <person name="Gill N."/>
            <person name="Kane N.C."/>
            <person name="Bowers J.E."/>
            <person name="Hubner S."/>
            <person name="Bellec A."/>
            <person name="Berard A."/>
            <person name="Berges H."/>
            <person name="Blanchet N."/>
            <person name="Boniface M.C."/>
            <person name="Brunel D."/>
            <person name="Catrice O."/>
            <person name="Chaidir N."/>
            <person name="Claudel C."/>
            <person name="Donnadieu C."/>
            <person name="Faraut T."/>
            <person name="Fievet G."/>
            <person name="Helmstetter N."/>
            <person name="King M."/>
            <person name="Knapp S.J."/>
            <person name="Lai Z."/>
            <person name="Le Paslier M.C."/>
            <person name="Lippi Y."/>
            <person name="Lorenzon L."/>
            <person name="Mandel J.R."/>
            <person name="Marage G."/>
            <person name="Marchand G."/>
            <person name="Marquand E."/>
            <person name="Bret-Mestries E."/>
            <person name="Morien E."/>
            <person name="Nambeesan S."/>
            <person name="Nguyen T."/>
            <person name="Pegot-Espagnet P."/>
            <person name="Pouilly N."/>
            <person name="Raftis F."/>
            <person name="Sallet E."/>
            <person name="Schiex T."/>
            <person name="Thomas J."/>
            <person name="Vandecasteele C."/>
            <person name="Vares D."/>
            <person name="Vear F."/>
            <person name="Vautrin S."/>
            <person name="Crespi M."/>
            <person name="Mangin B."/>
            <person name="Burke J.M."/>
            <person name="Salse J."/>
            <person name="Munos S."/>
            <person name="Vincourt P."/>
            <person name="Rieseberg L.H."/>
            <person name="Langlade N.B."/>
        </authorList>
    </citation>
    <scope>NUCLEOTIDE SEQUENCE</scope>
    <source>
        <tissue evidence="2">Leaves</tissue>
    </source>
</reference>
<dbReference type="InterPro" id="IPR006566">
    <property type="entry name" value="FBD"/>
</dbReference>
<gene>
    <name evidence="2" type="ORF">HanXRQr2_Chr07g0301631</name>
</gene>
<dbReference type="Proteomes" id="UP000215914">
    <property type="component" value="Unassembled WGS sequence"/>
</dbReference>
<dbReference type="InterPro" id="IPR050232">
    <property type="entry name" value="FBL13/AtMIF1-like"/>
</dbReference>
<evidence type="ECO:0000259" key="1">
    <source>
        <dbReference type="Pfam" id="PF08387"/>
    </source>
</evidence>
<dbReference type="PANTHER" id="PTHR31900:SF36">
    <property type="entry name" value="F-BOX DOMAIN-CONTAINING PROTEIN"/>
    <property type="match status" value="1"/>
</dbReference>
<keyword evidence="3" id="KW-1185">Reference proteome</keyword>
<dbReference type="InterPro" id="IPR032675">
    <property type="entry name" value="LRR_dom_sf"/>
</dbReference>
<reference evidence="2" key="2">
    <citation type="submission" date="2020-06" db="EMBL/GenBank/DDBJ databases">
        <title>Helianthus annuus Genome sequencing and assembly Release 2.</title>
        <authorList>
            <person name="Gouzy J."/>
            <person name="Langlade N."/>
            <person name="Munos S."/>
        </authorList>
    </citation>
    <scope>NUCLEOTIDE SEQUENCE</scope>
    <source>
        <tissue evidence="2">Leaves</tissue>
    </source>
</reference>
<name>A0A9K3ILJ8_HELAN</name>
<comment type="caution">
    <text evidence="2">The sequence shown here is derived from an EMBL/GenBank/DDBJ whole genome shotgun (WGS) entry which is preliminary data.</text>
</comment>
<dbReference type="AlphaFoldDB" id="A0A9K3ILJ8"/>
<dbReference type="EMBL" id="MNCJ02000322">
    <property type="protein sequence ID" value="KAF5799183.1"/>
    <property type="molecule type" value="Genomic_DNA"/>
</dbReference>
<feature type="domain" description="FBD" evidence="1">
    <location>
        <begin position="248"/>
        <end position="289"/>
    </location>
</feature>
<dbReference type="SUPFAM" id="SSF52047">
    <property type="entry name" value="RNI-like"/>
    <property type="match status" value="1"/>
</dbReference>
<accession>A0A9K3ILJ8</accession>
<evidence type="ECO:0000313" key="3">
    <source>
        <dbReference type="Proteomes" id="UP000215914"/>
    </source>
</evidence>
<protein>
    <submittedName>
        <fullName evidence="2">FBD domain, leucine-rich repeat domain superfamily</fullName>
    </submittedName>
</protein>